<proteinExistence type="predicted"/>
<keyword evidence="2" id="KW-0472">Membrane</keyword>
<dbReference type="Proteomes" id="UP000661894">
    <property type="component" value="Unassembled WGS sequence"/>
</dbReference>
<evidence type="ECO:0000313" key="4">
    <source>
        <dbReference type="Proteomes" id="UP000661894"/>
    </source>
</evidence>
<reference evidence="3 4" key="1">
    <citation type="submission" date="2020-08" db="EMBL/GenBank/DDBJ databases">
        <title>A Genomic Blueprint of the Chicken Gut Microbiome.</title>
        <authorList>
            <person name="Gilroy R."/>
            <person name="Ravi A."/>
            <person name="Getino M."/>
            <person name="Pursley I."/>
            <person name="Horton D.L."/>
            <person name="Alikhan N.-F."/>
            <person name="Baker D."/>
            <person name="Gharbi K."/>
            <person name="Hall N."/>
            <person name="Watson M."/>
            <person name="Adriaenssens E.M."/>
            <person name="Foster-Nyarko E."/>
            <person name="Jarju S."/>
            <person name="Secka A."/>
            <person name="Antonio M."/>
            <person name="Oren A."/>
            <person name="Chaudhuri R."/>
            <person name="La Ragione R.M."/>
            <person name="Hildebrand F."/>
            <person name="Pallen M.J."/>
        </authorList>
    </citation>
    <scope>NUCLEOTIDE SEQUENCE [LARGE SCALE GENOMIC DNA]</scope>
    <source>
        <strain evidence="3 4">Sa1BUA1</strain>
    </source>
</reference>
<dbReference type="EMBL" id="JACSPO010000010">
    <property type="protein sequence ID" value="MBD8063413.1"/>
    <property type="molecule type" value="Genomic_DNA"/>
</dbReference>
<sequence>MSDPTATGPSLRLLWRLTAIPAVLLALAVVLSIAFLLPWGPTLTDDRLGALWVLLASLIATVATLIGALLAAGSEQQARQLERDREARQAAADADAARNHELETARLADERKATATQQRLDSTIQGIKILEAGPDNRIMAAGAFAMVVRLGEPEVALRMLGPALEQGDVDAGTAAWVIDQGLTAPHLADPVRGYAARLLMLHAAQFPSDDFAGAFDWPPSLDGSWPTDLDENTGAVLVLALADLLTSRPRSWWTREGGGWGWVLVTLYLALRDDPHELVKCSAAWTLRLLHDPDDPELADHWLGSADVQAEIEAWGDVGLAESRQRRLSEWVRGDDVALPTRAESASELAASTTEPAGTGGAASSDTSTPGAS</sequence>
<dbReference type="RefSeq" id="WP_251840511.1">
    <property type="nucleotide sequence ID" value="NZ_JACSPO010000010.1"/>
</dbReference>
<keyword evidence="2" id="KW-0812">Transmembrane</keyword>
<comment type="caution">
    <text evidence="3">The sequence shown here is derived from an EMBL/GenBank/DDBJ whole genome shotgun (WGS) entry which is preliminary data.</text>
</comment>
<accession>A0ABR8Z4Z6</accession>
<feature type="region of interest" description="Disordered" evidence="1">
    <location>
        <begin position="342"/>
        <end position="373"/>
    </location>
</feature>
<feature type="transmembrane region" description="Helical" evidence="2">
    <location>
        <begin position="49"/>
        <end position="73"/>
    </location>
</feature>
<evidence type="ECO:0000256" key="2">
    <source>
        <dbReference type="SAM" id="Phobius"/>
    </source>
</evidence>
<gene>
    <name evidence="3" type="ORF">H9624_13895</name>
</gene>
<evidence type="ECO:0000313" key="3">
    <source>
        <dbReference type="EMBL" id="MBD8063413.1"/>
    </source>
</evidence>
<protein>
    <recommendedName>
        <fullName evidence="5">HEAT repeat domain-containing protein</fullName>
    </recommendedName>
</protein>
<feature type="compositionally biased region" description="Low complexity" evidence="1">
    <location>
        <begin position="342"/>
        <end position="357"/>
    </location>
</feature>
<feature type="compositionally biased region" description="Polar residues" evidence="1">
    <location>
        <begin position="362"/>
        <end position="373"/>
    </location>
</feature>
<keyword evidence="4" id="KW-1185">Reference proteome</keyword>
<keyword evidence="2" id="KW-1133">Transmembrane helix</keyword>
<name>A0ABR8Z4Z6_9MICO</name>
<feature type="transmembrane region" description="Helical" evidence="2">
    <location>
        <begin position="13"/>
        <end position="37"/>
    </location>
</feature>
<organism evidence="3 4">
    <name type="scientific">Oceanitalea stevensii</name>
    <dbReference type="NCBI Taxonomy" id="2763072"/>
    <lineage>
        <taxon>Bacteria</taxon>
        <taxon>Bacillati</taxon>
        <taxon>Actinomycetota</taxon>
        <taxon>Actinomycetes</taxon>
        <taxon>Micrococcales</taxon>
        <taxon>Bogoriellaceae</taxon>
        <taxon>Georgenia</taxon>
    </lineage>
</organism>
<evidence type="ECO:0000256" key="1">
    <source>
        <dbReference type="SAM" id="MobiDB-lite"/>
    </source>
</evidence>
<evidence type="ECO:0008006" key="5">
    <source>
        <dbReference type="Google" id="ProtNLM"/>
    </source>
</evidence>